<evidence type="ECO:0008006" key="4">
    <source>
        <dbReference type="Google" id="ProtNLM"/>
    </source>
</evidence>
<organism evidence="2 3">
    <name type="scientific">Caulobacter henricii</name>
    <dbReference type="NCBI Taxonomy" id="69395"/>
    <lineage>
        <taxon>Bacteria</taxon>
        <taxon>Pseudomonadati</taxon>
        <taxon>Pseudomonadota</taxon>
        <taxon>Alphaproteobacteria</taxon>
        <taxon>Caulobacterales</taxon>
        <taxon>Caulobacteraceae</taxon>
        <taxon>Caulobacter</taxon>
    </lineage>
</organism>
<dbReference type="Pfam" id="PF09945">
    <property type="entry name" value="DUF2177"/>
    <property type="match status" value="1"/>
</dbReference>
<dbReference type="KEGG" id="chq:AQ619_04520"/>
<sequence length="133" mass="14638">MKRYVYGYLATGAAFLVLDMIWLTLSASRLYRPVIGEIMADTVNLPAAVAFYLIYLTGVFVLAILPAAENNSWKRLLVHAAVFGFCAYATYDLTNQATLKVWSTTITLIDLSWGTFVTTVAASVGFLALRATR</sequence>
<dbReference type="InterPro" id="IPR018687">
    <property type="entry name" value="DUF2177_membr"/>
</dbReference>
<gene>
    <name evidence="2" type="ORF">AQ619_04520</name>
</gene>
<evidence type="ECO:0000256" key="1">
    <source>
        <dbReference type="SAM" id="Phobius"/>
    </source>
</evidence>
<feature type="transmembrane region" description="Helical" evidence="1">
    <location>
        <begin position="5"/>
        <end position="25"/>
    </location>
</feature>
<dbReference type="RefSeq" id="WP_062144857.1">
    <property type="nucleotide sequence ID" value="NZ_CP013002.1"/>
</dbReference>
<protein>
    <recommendedName>
        <fullName evidence="4">DUF2177 domain-containing protein</fullName>
    </recommendedName>
</protein>
<dbReference type="Proteomes" id="UP000056905">
    <property type="component" value="Chromosome"/>
</dbReference>
<keyword evidence="1" id="KW-1133">Transmembrane helix</keyword>
<feature type="transmembrane region" description="Helical" evidence="1">
    <location>
        <begin position="45"/>
        <end position="64"/>
    </location>
</feature>
<dbReference type="OrthoDB" id="166547at2"/>
<name>A0A0P0NY25_9CAUL</name>
<reference evidence="2 3" key="1">
    <citation type="submission" date="2015-10" db="EMBL/GenBank/DDBJ databases">
        <title>Conservation of the essential genome among Caulobacter and Brevundimonas species.</title>
        <authorList>
            <person name="Scott D."/>
            <person name="Ely B."/>
        </authorList>
    </citation>
    <scope>NUCLEOTIDE SEQUENCE [LARGE SCALE GENOMIC DNA]</scope>
    <source>
        <strain evidence="2 3">CB4</strain>
    </source>
</reference>
<feature type="transmembrane region" description="Helical" evidence="1">
    <location>
        <begin position="76"/>
        <end position="91"/>
    </location>
</feature>
<accession>A0A0P0NY25</accession>
<evidence type="ECO:0000313" key="2">
    <source>
        <dbReference type="EMBL" id="ALL12675.1"/>
    </source>
</evidence>
<dbReference type="AlphaFoldDB" id="A0A0P0NY25"/>
<dbReference type="STRING" id="69395.AQ619_04520"/>
<keyword evidence="1" id="KW-0472">Membrane</keyword>
<proteinExistence type="predicted"/>
<feature type="transmembrane region" description="Helical" evidence="1">
    <location>
        <begin position="111"/>
        <end position="129"/>
    </location>
</feature>
<dbReference type="EMBL" id="CP013002">
    <property type="protein sequence ID" value="ALL12675.1"/>
    <property type="molecule type" value="Genomic_DNA"/>
</dbReference>
<keyword evidence="1" id="KW-0812">Transmembrane</keyword>
<evidence type="ECO:0000313" key="3">
    <source>
        <dbReference type="Proteomes" id="UP000056905"/>
    </source>
</evidence>
<keyword evidence="3" id="KW-1185">Reference proteome</keyword>